<comment type="caution">
    <text evidence="1">The sequence shown here is derived from an EMBL/GenBank/DDBJ whole genome shotgun (WGS) entry which is preliminary data.</text>
</comment>
<evidence type="ECO:0000313" key="1">
    <source>
        <dbReference type="EMBL" id="KAJ9542633.1"/>
    </source>
</evidence>
<keyword evidence="2" id="KW-1185">Reference proteome</keyword>
<evidence type="ECO:0000313" key="2">
    <source>
        <dbReference type="Proteomes" id="UP001172457"/>
    </source>
</evidence>
<accession>A0AA38T1V2</accession>
<proteinExistence type="predicted"/>
<dbReference type="AlphaFoldDB" id="A0AA38T1V2"/>
<name>A0AA38T1V2_9ASTR</name>
<reference evidence="1" key="1">
    <citation type="submission" date="2023-03" db="EMBL/GenBank/DDBJ databases">
        <title>Chromosome-scale reference genome and RAD-based genetic map of yellow starthistle (Centaurea solstitialis) reveal putative structural variation and QTLs associated with invader traits.</title>
        <authorList>
            <person name="Reatini B."/>
            <person name="Cang F.A."/>
            <person name="Jiang Q."/>
            <person name="Mckibben M.T.W."/>
            <person name="Barker M.S."/>
            <person name="Rieseberg L.H."/>
            <person name="Dlugosch K.M."/>
        </authorList>
    </citation>
    <scope>NUCLEOTIDE SEQUENCE</scope>
    <source>
        <strain evidence="1">CAN-66</strain>
        <tissue evidence="1">Leaf</tissue>
    </source>
</reference>
<organism evidence="1 2">
    <name type="scientific">Centaurea solstitialis</name>
    <name type="common">yellow star-thistle</name>
    <dbReference type="NCBI Taxonomy" id="347529"/>
    <lineage>
        <taxon>Eukaryota</taxon>
        <taxon>Viridiplantae</taxon>
        <taxon>Streptophyta</taxon>
        <taxon>Embryophyta</taxon>
        <taxon>Tracheophyta</taxon>
        <taxon>Spermatophyta</taxon>
        <taxon>Magnoliopsida</taxon>
        <taxon>eudicotyledons</taxon>
        <taxon>Gunneridae</taxon>
        <taxon>Pentapetalae</taxon>
        <taxon>asterids</taxon>
        <taxon>campanulids</taxon>
        <taxon>Asterales</taxon>
        <taxon>Asteraceae</taxon>
        <taxon>Carduoideae</taxon>
        <taxon>Cardueae</taxon>
        <taxon>Centaureinae</taxon>
        <taxon>Centaurea</taxon>
    </lineage>
</organism>
<gene>
    <name evidence="1" type="ORF">OSB04_029139</name>
</gene>
<dbReference type="Proteomes" id="UP001172457">
    <property type="component" value="Chromosome 7"/>
</dbReference>
<dbReference type="EMBL" id="JARYMX010000007">
    <property type="protein sequence ID" value="KAJ9542633.1"/>
    <property type="molecule type" value="Genomic_DNA"/>
</dbReference>
<protein>
    <submittedName>
        <fullName evidence="1">Uncharacterized protein</fullName>
    </submittedName>
</protein>
<sequence length="66" mass="7864">MYMLLDVMRKHLKNGGELMLNHGFYGLVGWEIEIQVQRFFPEQNRSYNKEVMAKTVNRAGFRRVSE</sequence>